<reference evidence="2" key="1">
    <citation type="submission" date="2019-11" db="EMBL/GenBank/DDBJ databases">
        <authorList>
            <person name="Kojima H."/>
        </authorList>
    </citation>
    <scope>NUCLEOTIDE SEQUENCE</scope>
    <source>
        <strain evidence="2">H1576</strain>
    </source>
</reference>
<dbReference type="KEGG" id="saqt:GJV85_04410"/>
<dbReference type="SMART" id="SM00175">
    <property type="entry name" value="RAB"/>
    <property type="match status" value="1"/>
</dbReference>
<dbReference type="NCBIfam" id="TIGR00231">
    <property type="entry name" value="small_GTP"/>
    <property type="match status" value="1"/>
</dbReference>
<dbReference type="EMBL" id="CP046072">
    <property type="protein sequence ID" value="QSZ43065.1"/>
    <property type="molecule type" value="Genomic_DNA"/>
</dbReference>
<dbReference type="InterPro" id="IPR001806">
    <property type="entry name" value="Small_GTPase"/>
</dbReference>
<name>A0A975B2T2_9BACT</name>
<dbReference type="PANTHER" id="PTHR47978">
    <property type="match status" value="1"/>
</dbReference>
<dbReference type="InterPro" id="IPR005225">
    <property type="entry name" value="Small_GTP-bd"/>
</dbReference>
<sequence length="159" mass="17870">MVGDFGVGKTSLVRRIVDNSFSDEYLSTIGVSISKKNLDNATLMLWDIEGHTEFKPIFKQYLLGSKGFIIVADITRENTIESIKRHIELCHSIMPGSPICVALNKCDMKHDVSEENRQELKKLSETIVDIYFTSAKNGDSVLEIFTALNDSIATQIKKR</sequence>
<dbReference type="SMART" id="SM00173">
    <property type="entry name" value="RAS"/>
    <property type="match status" value="1"/>
</dbReference>
<keyword evidence="1" id="KW-0547">Nucleotide-binding</keyword>
<dbReference type="PROSITE" id="PS51419">
    <property type="entry name" value="RAB"/>
    <property type="match status" value="1"/>
</dbReference>
<evidence type="ECO:0000256" key="1">
    <source>
        <dbReference type="ARBA" id="ARBA00022741"/>
    </source>
</evidence>
<evidence type="ECO:0000313" key="3">
    <source>
        <dbReference type="Proteomes" id="UP000671852"/>
    </source>
</evidence>
<accession>A0A975B2T2</accession>
<dbReference type="AlphaFoldDB" id="A0A975B2T2"/>
<dbReference type="Pfam" id="PF00071">
    <property type="entry name" value="Ras"/>
    <property type="match status" value="1"/>
</dbReference>
<dbReference type="GO" id="GO:0003924">
    <property type="term" value="F:GTPase activity"/>
    <property type="evidence" value="ECO:0007669"/>
    <property type="project" value="InterPro"/>
</dbReference>
<reference evidence="2" key="2">
    <citation type="submission" date="2021-04" db="EMBL/GenBank/DDBJ databases">
        <title>Isolation and characterization of a novel species of the genus Sulfurimonas.</title>
        <authorList>
            <person name="Fukui M."/>
        </authorList>
    </citation>
    <scope>NUCLEOTIDE SEQUENCE</scope>
    <source>
        <strain evidence="2">H1576</strain>
    </source>
</reference>
<evidence type="ECO:0000313" key="2">
    <source>
        <dbReference type="EMBL" id="QSZ43065.1"/>
    </source>
</evidence>
<protein>
    <submittedName>
        <fullName evidence="2">GTP-binding protein</fullName>
    </submittedName>
</protein>
<keyword evidence="3" id="KW-1185">Reference proteome</keyword>
<dbReference type="Proteomes" id="UP000671852">
    <property type="component" value="Chromosome"/>
</dbReference>
<dbReference type="InterPro" id="IPR027417">
    <property type="entry name" value="P-loop_NTPase"/>
</dbReference>
<gene>
    <name evidence="2" type="ORF">GJV85_04410</name>
</gene>
<dbReference type="CDD" id="cd00154">
    <property type="entry name" value="Rab"/>
    <property type="match status" value="1"/>
</dbReference>
<proteinExistence type="predicted"/>
<dbReference type="SUPFAM" id="SSF52540">
    <property type="entry name" value="P-loop containing nucleoside triphosphate hydrolases"/>
    <property type="match status" value="1"/>
</dbReference>
<dbReference type="PRINTS" id="PR00449">
    <property type="entry name" value="RASTRNSFRMNG"/>
</dbReference>
<dbReference type="Gene3D" id="3.40.50.300">
    <property type="entry name" value="P-loop containing nucleotide triphosphate hydrolases"/>
    <property type="match status" value="1"/>
</dbReference>
<dbReference type="GO" id="GO:0005525">
    <property type="term" value="F:GTP binding"/>
    <property type="evidence" value="ECO:0007669"/>
    <property type="project" value="InterPro"/>
</dbReference>
<organism evidence="2 3">
    <name type="scientific">Sulfurimonas aquatica</name>
    <dbReference type="NCBI Taxonomy" id="2672570"/>
    <lineage>
        <taxon>Bacteria</taxon>
        <taxon>Pseudomonadati</taxon>
        <taxon>Campylobacterota</taxon>
        <taxon>Epsilonproteobacteria</taxon>
        <taxon>Campylobacterales</taxon>
        <taxon>Sulfurimonadaceae</taxon>
        <taxon>Sulfurimonas</taxon>
    </lineage>
</organism>